<dbReference type="Proteomes" id="UP001054889">
    <property type="component" value="Unassembled WGS sequence"/>
</dbReference>
<keyword evidence="2" id="KW-1003">Cell membrane</keyword>
<feature type="transmembrane region" description="Helical" evidence="6">
    <location>
        <begin position="55"/>
        <end position="73"/>
    </location>
</feature>
<name>A0AAV5C2Z0_ELECO</name>
<accession>A0AAV5C2Z0</accession>
<organism evidence="8 9">
    <name type="scientific">Eleusine coracana subsp. coracana</name>
    <dbReference type="NCBI Taxonomy" id="191504"/>
    <lineage>
        <taxon>Eukaryota</taxon>
        <taxon>Viridiplantae</taxon>
        <taxon>Streptophyta</taxon>
        <taxon>Embryophyta</taxon>
        <taxon>Tracheophyta</taxon>
        <taxon>Spermatophyta</taxon>
        <taxon>Magnoliopsida</taxon>
        <taxon>Liliopsida</taxon>
        <taxon>Poales</taxon>
        <taxon>Poaceae</taxon>
        <taxon>PACMAD clade</taxon>
        <taxon>Chloridoideae</taxon>
        <taxon>Cynodonteae</taxon>
        <taxon>Eleusininae</taxon>
        <taxon>Eleusine</taxon>
    </lineage>
</organism>
<dbReference type="InterPro" id="IPR036412">
    <property type="entry name" value="HAD-like_sf"/>
</dbReference>
<keyword evidence="5 6" id="KW-0472">Membrane</keyword>
<reference evidence="8" key="2">
    <citation type="submission" date="2021-12" db="EMBL/GenBank/DDBJ databases">
        <title>Resequencing data analysis of finger millet.</title>
        <authorList>
            <person name="Hatakeyama M."/>
            <person name="Aluri S."/>
            <person name="Balachadran M.T."/>
            <person name="Sivarajan S.R."/>
            <person name="Poveda L."/>
            <person name="Shimizu-Inatsugi R."/>
            <person name="Schlapbach R."/>
            <person name="Sreeman S.M."/>
            <person name="Shimizu K.K."/>
        </authorList>
    </citation>
    <scope>NUCLEOTIDE SEQUENCE</scope>
</reference>
<feature type="domain" description="Cation-transporting P-type ATPase C-terminal" evidence="7">
    <location>
        <begin position="41"/>
        <end position="109"/>
    </location>
</feature>
<dbReference type="GO" id="GO:0005886">
    <property type="term" value="C:plasma membrane"/>
    <property type="evidence" value="ECO:0007669"/>
    <property type="project" value="UniProtKB-SubCell"/>
</dbReference>
<evidence type="ECO:0000313" key="9">
    <source>
        <dbReference type="Proteomes" id="UP001054889"/>
    </source>
</evidence>
<evidence type="ECO:0000259" key="7">
    <source>
        <dbReference type="Pfam" id="PF00689"/>
    </source>
</evidence>
<evidence type="ECO:0000256" key="3">
    <source>
        <dbReference type="ARBA" id="ARBA00022692"/>
    </source>
</evidence>
<dbReference type="Gene3D" id="3.40.50.1000">
    <property type="entry name" value="HAD superfamily/HAD-like"/>
    <property type="match status" value="1"/>
</dbReference>
<dbReference type="InterPro" id="IPR023298">
    <property type="entry name" value="ATPase_P-typ_TM_dom_sf"/>
</dbReference>
<keyword evidence="4 6" id="KW-1133">Transmembrane helix</keyword>
<reference evidence="8" key="1">
    <citation type="journal article" date="2018" name="DNA Res.">
        <title>Multiple hybrid de novo genome assembly of finger millet, an orphan allotetraploid crop.</title>
        <authorList>
            <person name="Hatakeyama M."/>
            <person name="Aluri S."/>
            <person name="Balachadran M.T."/>
            <person name="Sivarajan S.R."/>
            <person name="Patrignani A."/>
            <person name="Gruter S."/>
            <person name="Poveda L."/>
            <person name="Shimizu-Inatsugi R."/>
            <person name="Baeten J."/>
            <person name="Francoijs K.J."/>
            <person name="Nataraja K.N."/>
            <person name="Reddy Y.A.N."/>
            <person name="Phadnis S."/>
            <person name="Ravikumar R.L."/>
            <person name="Schlapbach R."/>
            <person name="Sreeman S.M."/>
            <person name="Shimizu K.K."/>
        </authorList>
    </citation>
    <scope>NUCLEOTIDE SEQUENCE</scope>
</reference>
<dbReference type="Gene3D" id="1.20.1110.10">
    <property type="entry name" value="Calcium-transporting ATPase, transmembrane domain"/>
    <property type="match status" value="1"/>
</dbReference>
<evidence type="ECO:0000256" key="4">
    <source>
        <dbReference type="ARBA" id="ARBA00022989"/>
    </source>
</evidence>
<proteinExistence type="predicted"/>
<dbReference type="InterPro" id="IPR023214">
    <property type="entry name" value="HAD_sf"/>
</dbReference>
<dbReference type="PANTHER" id="PTHR43294">
    <property type="entry name" value="SODIUM/POTASSIUM-TRANSPORTING ATPASE SUBUNIT ALPHA"/>
    <property type="match status" value="1"/>
</dbReference>
<dbReference type="Pfam" id="PF00689">
    <property type="entry name" value="Cation_ATPase_C"/>
    <property type="match status" value="1"/>
</dbReference>
<comment type="subcellular location">
    <subcellularLocation>
        <location evidence="1">Cell membrane</location>
        <topology evidence="1">Multi-pass membrane protein</topology>
    </subcellularLocation>
</comment>
<evidence type="ECO:0000256" key="1">
    <source>
        <dbReference type="ARBA" id="ARBA00004651"/>
    </source>
</evidence>
<dbReference type="InterPro" id="IPR050510">
    <property type="entry name" value="Cation_transp_ATPase_P-type"/>
</dbReference>
<protein>
    <recommendedName>
        <fullName evidence="7">Cation-transporting P-type ATPase C-terminal domain-containing protein</fullName>
    </recommendedName>
</protein>
<evidence type="ECO:0000256" key="6">
    <source>
        <dbReference type="SAM" id="Phobius"/>
    </source>
</evidence>
<evidence type="ECO:0000256" key="2">
    <source>
        <dbReference type="ARBA" id="ARBA00022475"/>
    </source>
</evidence>
<sequence length="126" mass="13482">MTGDAVNDAPTLKLADIGVAMGIAGTETTISEQLLQQLVKEDASLVTMPPWVNPWLLLAMAVSFGLHFFILYGPSFASAFGIVPLSFNEWLLILIVAFPVIIIDEALKLARCALGVSVTPRKAKAV</sequence>
<evidence type="ECO:0000256" key="5">
    <source>
        <dbReference type="ARBA" id="ARBA00023136"/>
    </source>
</evidence>
<comment type="caution">
    <text evidence="8">The sequence shown here is derived from an EMBL/GenBank/DDBJ whole genome shotgun (WGS) entry which is preliminary data.</text>
</comment>
<gene>
    <name evidence="8" type="primary">ga09122</name>
    <name evidence="8" type="ORF">PR202_ga09122</name>
</gene>
<keyword evidence="3 6" id="KW-0812">Transmembrane</keyword>
<dbReference type="AlphaFoldDB" id="A0AAV5C2Z0"/>
<feature type="transmembrane region" description="Helical" evidence="6">
    <location>
        <begin position="79"/>
        <end position="103"/>
    </location>
</feature>
<dbReference type="PANTHER" id="PTHR43294:SF21">
    <property type="entry name" value="CATION TRANSPORTING ATPASE"/>
    <property type="match status" value="1"/>
</dbReference>
<keyword evidence="9" id="KW-1185">Reference proteome</keyword>
<dbReference type="EMBL" id="BQKI01000004">
    <property type="protein sequence ID" value="GJM92636.1"/>
    <property type="molecule type" value="Genomic_DNA"/>
</dbReference>
<dbReference type="SUPFAM" id="SSF81665">
    <property type="entry name" value="Calcium ATPase, transmembrane domain M"/>
    <property type="match status" value="1"/>
</dbReference>
<dbReference type="InterPro" id="IPR006068">
    <property type="entry name" value="ATPase_P-typ_cation-transptr_C"/>
</dbReference>
<evidence type="ECO:0000313" key="8">
    <source>
        <dbReference type="EMBL" id="GJM92636.1"/>
    </source>
</evidence>
<dbReference type="SUPFAM" id="SSF56784">
    <property type="entry name" value="HAD-like"/>
    <property type="match status" value="1"/>
</dbReference>